<dbReference type="Proteomes" id="UP000295620">
    <property type="component" value="Unassembled WGS sequence"/>
</dbReference>
<dbReference type="OrthoDB" id="1095575at2"/>
<evidence type="ECO:0000313" key="8">
    <source>
        <dbReference type="Proteomes" id="UP000295620"/>
    </source>
</evidence>
<evidence type="ECO:0000256" key="1">
    <source>
        <dbReference type="ARBA" id="ARBA00004196"/>
    </source>
</evidence>
<reference evidence="7 8" key="1">
    <citation type="submission" date="2019-03" db="EMBL/GenBank/DDBJ databases">
        <title>Genomic Encyclopedia of Archaeal and Bacterial Type Strains, Phase II (KMG-II): from individual species to whole genera.</title>
        <authorList>
            <person name="Goeker M."/>
        </authorList>
    </citation>
    <scope>NUCLEOTIDE SEQUENCE [LARGE SCALE GENOMIC DNA]</scope>
    <source>
        <strain evidence="7 8">DSM 19035</strain>
    </source>
</reference>
<name>A0A4R6ST12_9SPHI</name>
<evidence type="ECO:0000256" key="5">
    <source>
        <dbReference type="SAM" id="SignalP"/>
    </source>
</evidence>
<feature type="domain" description="Thioredoxin" evidence="6">
    <location>
        <begin position="370"/>
        <end position="510"/>
    </location>
</feature>
<dbReference type="GO" id="GO:0016491">
    <property type="term" value="F:oxidoreductase activity"/>
    <property type="evidence" value="ECO:0007669"/>
    <property type="project" value="InterPro"/>
</dbReference>
<dbReference type="InterPro" id="IPR013766">
    <property type="entry name" value="Thioredoxin_domain"/>
</dbReference>
<evidence type="ECO:0000256" key="2">
    <source>
        <dbReference type="ARBA" id="ARBA00022748"/>
    </source>
</evidence>
<dbReference type="GO" id="GO:0030313">
    <property type="term" value="C:cell envelope"/>
    <property type="evidence" value="ECO:0007669"/>
    <property type="project" value="UniProtKB-SubCell"/>
</dbReference>
<protein>
    <submittedName>
        <fullName evidence="7">AhpC/TSA family protein</fullName>
    </submittedName>
</protein>
<comment type="caution">
    <text evidence="7">The sequence shown here is derived from an EMBL/GenBank/DDBJ whole genome shotgun (WGS) entry which is preliminary data.</text>
</comment>
<dbReference type="RefSeq" id="WP_133577825.1">
    <property type="nucleotide sequence ID" value="NZ_SNYC01000007.1"/>
</dbReference>
<keyword evidence="2" id="KW-0201">Cytochrome c-type biogenesis</keyword>
<dbReference type="InterPro" id="IPR013740">
    <property type="entry name" value="Redoxin"/>
</dbReference>
<gene>
    <name evidence="7" type="ORF">ATK78_4021</name>
</gene>
<feature type="chain" id="PRO_5020393499" evidence="5">
    <location>
        <begin position="24"/>
        <end position="510"/>
    </location>
</feature>
<dbReference type="AlphaFoldDB" id="A0A4R6ST12"/>
<evidence type="ECO:0000313" key="7">
    <source>
        <dbReference type="EMBL" id="TDQ07005.1"/>
    </source>
</evidence>
<organism evidence="7 8">
    <name type="scientific">Pedobacter metabolipauper</name>
    <dbReference type="NCBI Taxonomy" id="425513"/>
    <lineage>
        <taxon>Bacteria</taxon>
        <taxon>Pseudomonadati</taxon>
        <taxon>Bacteroidota</taxon>
        <taxon>Sphingobacteriia</taxon>
        <taxon>Sphingobacteriales</taxon>
        <taxon>Sphingobacteriaceae</taxon>
        <taxon>Pedobacter</taxon>
    </lineage>
</organism>
<dbReference type="EMBL" id="SNYC01000007">
    <property type="protein sequence ID" value="TDQ07005.1"/>
    <property type="molecule type" value="Genomic_DNA"/>
</dbReference>
<dbReference type="InterPro" id="IPR036249">
    <property type="entry name" value="Thioredoxin-like_sf"/>
</dbReference>
<sequence>MIKLAPILLLIALFTLANNLATAQEQKGILVKGHVDYQASKTLRIKSGNELEWISSKVSLSKSGDFRFYIPKRSSTEYLSINDGKGVEVGLYTNFSDSVELSWSDKDPFGTLKIKLNDTPEPQFVKWLGSMNQLRGPKKAALDSCKSLADYCTRLWHFQDQEIALLKGALSKKESWFYDKYATDIFYKNMDLLISSPFYKDLNFSSPTGSFVFPGIALKSRQFDKEVDSVYQFRKIKYPQVDTLTSYKMASSQAENKFKSRYCVIDPIAFKSSHSYRIFIKEYFQKIMLEVYYRKLSNDIIFNVSAYSDLMKHLISDPAIHNWLVASQVESKITTSQFRKPGEFLEDLKSVNDSLLKSELNFYLASMKKYTPGTPAPDFIFVNEKNQKVSLSSYKGKYVYVNFWDSGCGPCIDDIMRNSKDVSGKYAGRDVVFLYISLDRESTGWKKTLKRVNPIGINGRIEIGWAGKPVIDYSINAVPRHLIIDPDGNLIDDHADDLYSLKGADPFKSK</sequence>
<keyword evidence="4" id="KW-0676">Redox-active center</keyword>
<dbReference type="SUPFAM" id="SSF52833">
    <property type="entry name" value="Thioredoxin-like"/>
    <property type="match status" value="1"/>
</dbReference>
<dbReference type="PANTHER" id="PTHR42852:SF6">
    <property type="entry name" value="THIOL:DISULFIDE INTERCHANGE PROTEIN DSBE"/>
    <property type="match status" value="1"/>
</dbReference>
<dbReference type="Pfam" id="PF08534">
    <property type="entry name" value="Redoxin"/>
    <property type="match status" value="1"/>
</dbReference>
<dbReference type="PROSITE" id="PS51352">
    <property type="entry name" value="THIOREDOXIN_2"/>
    <property type="match status" value="1"/>
</dbReference>
<dbReference type="InterPro" id="IPR050553">
    <property type="entry name" value="Thioredoxin_ResA/DsbE_sf"/>
</dbReference>
<dbReference type="CDD" id="cd02966">
    <property type="entry name" value="TlpA_like_family"/>
    <property type="match status" value="1"/>
</dbReference>
<accession>A0A4R6ST12</accession>
<keyword evidence="8" id="KW-1185">Reference proteome</keyword>
<proteinExistence type="predicted"/>
<dbReference type="Gene3D" id="3.40.30.10">
    <property type="entry name" value="Glutaredoxin"/>
    <property type="match status" value="1"/>
</dbReference>
<comment type="subcellular location">
    <subcellularLocation>
        <location evidence="1">Cell envelope</location>
    </subcellularLocation>
</comment>
<dbReference type="PANTHER" id="PTHR42852">
    <property type="entry name" value="THIOL:DISULFIDE INTERCHANGE PROTEIN DSBE"/>
    <property type="match status" value="1"/>
</dbReference>
<keyword evidence="5" id="KW-0732">Signal</keyword>
<dbReference type="GO" id="GO:0017004">
    <property type="term" value="P:cytochrome complex assembly"/>
    <property type="evidence" value="ECO:0007669"/>
    <property type="project" value="UniProtKB-KW"/>
</dbReference>
<feature type="signal peptide" evidence="5">
    <location>
        <begin position="1"/>
        <end position="23"/>
    </location>
</feature>
<evidence type="ECO:0000256" key="4">
    <source>
        <dbReference type="ARBA" id="ARBA00023284"/>
    </source>
</evidence>
<keyword evidence="3" id="KW-1015">Disulfide bond</keyword>
<evidence type="ECO:0000256" key="3">
    <source>
        <dbReference type="ARBA" id="ARBA00023157"/>
    </source>
</evidence>
<evidence type="ECO:0000259" key="6">
    <source>
        <dbReference type="PROSITE" id="PS51352"/>
    </source>
</evidence>